<dbReference type="Gene3D" id="3.40.50.300">
    <property type="entry name" value="P-loop containing nucleotide triphosphate hydrolases"/>
    <property type="match status" value="1"/>
</dbReference>
<accession>A0A8K0KZI1</accession>
<dbReference type="PANTHER" id="PTHR35205:SF1">
    <property type="entry name" value="ZU5 DOMAIN-CONTAINING PROTEIN"/>
    <property type="match status" value="1"/>
</dbReference>
<feature type="domain" description="DUF7779" evidence="2">
    <location>
        <begin position="599"/>
        <end position="694"/>
    </location>
</feature>
<evidence type="ECO:0000313" key="3">
    <source>
        <dbReference type="EMBL" id="KAG8626287.1"/>
    </source>
</evidence>
<keyword evidence="4" id="KW-1185">Reference proteome</keyword>
<dbReference type="AlphaFoldDB" id="A0A8K0KZI1"/>
<evidence type="ECO:0000259" key="2">
    <source>
        <dbReference type="Pfam" id="PF25000"/>
    </source>
</evidence>
<dbReference type="Pfam" id="PF00931">
    <property type="entry name" value="NB-ARC"/>
    <property type="match status" value="1"/>
</dbReference>
<evidence type="ECO:0008006" key="5">
    <source>
        <dbReference type="Google" id="ProtNLM"/>
    </source>
</evidence>
<dbReference type="InterPro" id="IPR027417">
    <property type="entry name" value="P-loop_NTPase"/>
</dbReference>
<protein>
    <recommendedName>
        <fullName evidence="5">NB-ARC domain-containing protein</fullName>
    </recommendedName>
</protein>
<dbReference type="Gene3D" id="3.40.50.1820">
    <property type="entry name" value="alpha/beta hydrolase"/>
    <property type="match status" value="1"/>
</dbReference>
<evidence type="ECO:0000259" key="1">
    <source>
        <dbReference type="Pfam" id="PF00931"/>
    </source>
</evidence>
<reference evidence="3" key="1">
    <citation type="submission" date="2021-07" db="EMBL/GenBank/DDBJ databases">
        <title>Elsinoe batatas strain:CRI-CJ2 Genome sequencing and assembly.</title>
        <authorList>
            <person name="Huang L."/>
        </authorList>
    </citation>
    <scope>NUCLEOTIDE SEQUENCE</scope>
    <source>
        <strain evidence="3">CRI-CJ2</strain>
    </source>
</reference>
<feature type="domain" description="NB-ARC" evidence="1">
    <location>
        <begin position="367"/>
        <end position="522"/>
    </location>
</feature>
<dbReference type="SUPFAM" id="SSF53474">
    <property type="entry name" value="alpha/beta-Hydrolases"/>
    <property type="match status" value="1"/>
</dbReference>
<organism evidence="3 4">
    <name type="scientific">Elsinoe batatas</name>
    <dbReference type="NCBI Taxonomy" id="2601811"/>
    <lineage>
        <taxon>Eukaryota</taxon>
        <taxon>Fungi</taxon>
        <taxon>Dikarya</taxon>
        <taxon>Ascomycota</taxon>
        <taxon>Pezizomycotina</taxon>
        <taxon>Dothideomycetes</taxon>
        <taxon>Dothideomycetidae</taxon>
        <taxon>Myriangiales</taxon>
        <taxon>Elsinoaceae</taxon>
        <taxon>Elsinoe</taxon>
    </lineage>
</organism>
<dbReference type="Proteomes" id="UP000809789">
    <property type="component" value="Unassembled WGS sequence"/>
</dbReference>
<sequence>MSRAGSLQTTRVKLRSLHKEYRVAHLLAVPGVFSSPAATWKIEEVLVSVFEAAGGVTELRIHQWNFPRTINEKFSWQSLLDSAVELVEQLQNQVSTAQDTDPLNGSIFIVSHSLGGLVVKQATNLLSQQMSGTPLYSNKVQGIIFLGCPNRLDSDEDTWQEYNDVVKNLTAPSGIKIAPLSSGDREAVLSVGTQFLHSAGDVPILSVYEGMPMKLKSRFRSKEPFVVNKNFASAHSARESLLQAQLDHGDLPYLFKDALLASKNYKDHWLIKYAAERIDSVQTGPEQRASSDTRSFSVASTLLEPVPPRPASSAIPVRHKQRPRPPVHFVLRRRSRNADFHGRHDELAAIEAALVPRDSMSAAGGDEEVRCFALTGMGGIGKTDLALEFVHTRTLCFDAIFWLDAGETTQLSADFCHIGVKVGLVENEAHLDFSTTTELVMDWLQRGCRNDKGVRGFRRWLLVFDNADDLDAIDAYIPPTGPGSILVTSRDPSAKTLMAFASTGIEVGESAQDDAAELLRKMTDCEQNPTEGDASRKLVEELGCLPLAIAQMAGVVRKRDITLEESISLIQSGPRYASFRGMTSPIQKRRYGSTLAAAWNFDILNKESFNLLRIISVLHPDGIQETLFDSKAAASSKGELHSLRMSVLQSLDSFSDARAELIASFIIKRDKKVKEMTIHRVIAQEARARMSKSELREIICLAANLLSRHWPFMSLEGRHKVERWPKCQKAVY</sequence>
<dbReference type="InterPro" id="IPR029058">
    <property type="entry name" value="AB_hydrolase_fold"/>
</dbReference>
<gene>
    <name evidence="3" type="ORF">KVT40_005232</name>
</gene>
<proteinExistence type="predicted"/>
<name>A0A8K0KZI1_9PEZI</name>
<comment type="caution">
    <text evidence="3">The sequence shown here is derived from an EMBL/GenBank/DDBJ whole genome shotgun (WGS) entry which is preliminary data.</text>
</comment>
<dbReference type="EMBL" id="JAESVG020000006">
    <property type="protein sequence ID" value="KAG8626287.1"/>
    <property type="molecule type" value="Genomic_DNA"/>
</dbReference>
<dbReference type="PANTHER" id="PTHR35205">
    <property type="entry name" value="NB-ARC AND TPR DOMAIN PROTEIN"/>
    <property type="match status" value="1"/>
</dbReference>
<dbReference type="GO" id="GO:0043531">
    <property type="term" value="F:ADP binding"/>
    <property type="evidence" value="ECO:0007669"/>
    <property type="project" value="InterPro"/>
</dbReference>
<dbReference type="InterPro" id="IPR002182">
    <property type="entry name" value="NB-ARC"/>
</dbReference>
<dbReference type="SUPFAM" id="SSF52540">
    <property type="entry name" value="P-loop containing nucleoside triphosphate hydrolases"/>
    <property type="match status" value="1"/>
</dbReference>
<evidence type="ECO:0000313" key="4">
    <source>
        <dbReference type="Proteomes" id="UP000809789"/>
    </source>
</evidence>
<dbReference type="InterPro" id="IPR056681">
    <property type="entry name" value="DUF7779"/>
</dbReference>
<dbReference type="Pfam" id="PF25000">
    <property type="entry name" value="DUF7779"/>
    <property type="match status" value="1"/>
</dbReference>
<dbReference type="OrthoDB" id="6161812at2759"/>